<proteinExistence type="inferred from homology"/>
<dbReference type="InterPro" id="IPR020476">
    <property type="entry name" value="Nudix_hydrolase"/>
</dbReference>
<evidence type="ECO:0000313" key="5">
    <source>
        <dbReference type="EMBL" id="CUU26128.1"/>
    </source>
</evidence>
<dbReference type="EMBL" id="LN907828">
    <property type="protein sequence ID" value="CUU26128.1"/>
    <property type="molecule type" value="Genomic_DNA"/>
</dbReference>
<feature type="domain" description="Nudix hydrolase" evidence="4">
    <location>
        <begin position="23"/>
        <end position="156"/>
    </location>
</feature>
<name>A0A0U5LAL4_9GAMM</name>
<keyword evidence="2 3" id="KW-0378">Hydrolase</keyword>
<dbReference type="AlphaFoldDB" id="A0A0U5LAL4"/>
<organism evidence="5 6">
    <name type="scientific">Duffyella gerundensis</name>
    <dbReference type="NCBI Taxonomy" id="1619313"/>
    <lineage>
        <taxon>Bacteria</taxon>
        <taxon>Pseudomonadati</taxon>
        <taxon>Pseudomonadota</taxon>
        <taxon>Gammaproteobacteria</taxon>
        <taxon>Enterobacterales</taxon>
        <taxon>Erwiniaceae</taxon>
        <taxon>Duffyella</taxon>
    </lineage>
</organism>
<evidence type="ECO:0000313" key="6">
    <source>
        <dbReference type="Proteomes" id="UP000059419"/>
    </source>
</evidence>
<evidence type="ECO:0000259" key="4">
    <source>
        <dbReference type="PROSITE" id="PS51462"/>
    </source>
</evidence>
<dbReference type="PROSITE" id="PS51462">
    <property type="entry name" value="NUDIX"/>
    <property type="match status" value="1"/>
</dbReference>
<dbReference type="Gene3D" id="3.90.79.10">
    <property type="entry name" value="Nucleoside Triphosphate Pyrophosphohydrolase"/>
    <property type="match status" value="1"/>
</dbReference>
<evidence type="ECO:0000256" key="3">
    <source>
        <dbReference type="RuleBase" id="RU003476"/>
    </source>
</evidence>
<dbReference type="Proteomes" id="UP000059419">
    <property type="component" value="Plasmid pEM01"/>
</dbReference>
<evidence type="ECO:0000256" key="1">
    <source>
        <dbReference type="ARBA" id="ARBA00001946"/>
    </source>
</evidence>
<dbReference type="PANTHER" id="PTHR43736">
    <property type="entry name" value="ADP-RIBOSE PYROPHOSPHATASE"/>
    <property type="match status" value="1"/>
</dbReference>
<dbReference type="PATRIC" id="fig|1619313.3.peg.4054"/>
<dbReference type="PANTHER" id="PTHR43736:SF1">
    <property type="entry name" value="DIHYDRONEOPTERIN TRIPHOSPHATE DIPHOSPHATASE"/>
    <property type="match status" value="1"/>
</dbReference>
<dbReference type="Pfam" id="PF00293">
    <property type="entry name" value="NUDIX"/>
    <property type="match status" value="1"/>
</dbReference>
<dbReference type="SUPFAM" id="SSF55811">
    <property type="entry name" value="Nudix"/>
    <property type="match status" value="1"/>
</dbReference>
<dbReference type="KEGG" id="ege:EM595_p0432"/>
<reference evidence="6" key="1">
    <citation type="submission" date="2015-11" db="EMBL/GenBank/DDBJ databases">
        <authorList>
            <person name="Blom J."/>
        </authorList>
    </citation>
    <scope>NUCLEOTIDE SEQUENCE [LARGE SCALE GENOMIC DNA]</scope>
    <source>
        <plasmid evidence="6">pEM01</plasmid>
    </source>
</reference>
<dbReference type="GO" id="GO:0016787">
    <property type="term" value="F:hydrolase activity"/>
    <property type="evidence" value="ECO:0007669"/>
    <property type="project" value="UniProtKB-KW"/>
</dbReference>
<dbReference type="PRINTS" id="PR00502">
    <property type="entry name" value="NUDIXFAMILY"/>
</dbReference>
<protein>
    <submittedName>
        <fullName evidence="5">NUDIX hydrolase</fullName>
    </submittedName>
</protein>
<comment type="similarity">
    <text evidence="3">Belongs to the Nudix hydrolase family.</text>
</comment>
<evidence type="ECO:0000256" key="2">
    <source>
        <dbReference type="ARBA" id="ARBA00022801"/>
    </source>
</evidence>
<dbReference type="InterPro" id="IPR015797">
    <property type="entry name" value="NUDIX_hydrolase-like_dom_sf"/>
</dbReference>
<gene>
    <name evidence="5" type="ORF">EM595_p0432</name>
</gene>
<dbReference type="PROSITE" id="PS00893">
    <property type="entry name" value="NUDIX_BOX"/>
    <property type="match status" value="1"/>
</dbReference>
<comment type="cofactor">
    <cofactor evidence="1">
        <name>Mg(2+)</name>
        <dbReference type="ChEBI" id="CHEBI:18420"/>
    </cofactor>
</comment>
<dbReference type="CDD" id="cd04673">
    <property type="entry name" value="NUDIX_ADPRase"/>
    <property type="match status" value="1"/>
</dbReference>
<keyword evidence="6" id="KW-1185">Reference proteome</keyword>
<dbReference type="InterPro" id="IPR020084">
    <property type="entry name" value="NUDIX_hydrolase_CS"/>
</dbReference>
<geneLocation type="plasmid" evidence="6">
    <name>pEM01</name>
</geneLocation>
<dbReference type="InterPro" id="IPR000086">
    <property type="entry name" value="NUDIX_hydrolase_dom"/>
</dbReference>
<accession>A0A0U5LAL4</accession>
<sequence>MTTCSSLLPLMAKNALQPITLAKPGLAVIAITLRGKEVILVQRSKEPQKGTWGYPGGSVEPGETLHDAALRELMEETGVTARVGPLIDVVEVIGCDPAGHHHHFVLIALLCHYLEGELQAGDDAADCCWVPFREGILNVNGVLADHVTRIAAKAFNLRDITIQGT</sequence>